<dbReference type="EMBL" id="MU277203">
    <property type="protein sequence ID" value="KAI0063402.1"/>
    <property type="molecule type" value="Genomic_DNA"/>
</dbReference>
<sequence>MSSIPTTQRAWRNVARGLPKDALQLVTDLPVPTELKPGYVLVKVEAAALNPIGYKLMKLLPNSVAGRPLTAEQDLAGVIVNGNGTKWSDGDAVMCFNPKGALAEYIAVPAAQCGRRPANITPVEAAGVPVCALTAHKALFEAAHLQEGQSLLINGGSTSVGAFAIQLAKAKGVKVTAIASGKNEEFCRKFGADEFIDYKEVDVPRYLSKNPPAILYNVILDAVGSTDPALYNHSCDYLAPGGVFVSVGPQPQGLADVPKFTRLLVDIATPKWLGGVRGKWTVISLKPDGKTEGMLEEISTLITEEKVKPVVDSVFTFEDTLKAYDRSMTGRATGKVVIKVVDAERIID</sequence>
<evidence type="ECO:0000313" key="1">
    <source>
        <dbReference type="EMBL" id="KAI0063402.1"/>
    </source>
</evidence>
<reference evidence="1" key="1">
    <citation type="submission" date="2021-03" db="EMBL/GenBank/DDBJ databases">
        <authorList>
            <consortium name="DOE Joint Genome Institute"/>
            <person name="Ahrendt S."/>
            <person name="Looney B.P."/>
            <person name="Miyauchi S."/>
            <person name="Morin E."/>
            <person name="Drula E."/>
            <person name="Courty P.E."/>
            <person name="Chicoki N."/>
            <person name="Fauchery L."/>
            <person name="Kohler A."/>
            <person name="Kuo A."/>
            <person name="Labutti K."/>
            <person name="Pangilinan J."/>
            <person name="Lipzen A."/>
            <person name="Riley R."/>
            <person name="Andreopoulos W."/>
            <person name="He G."/>
            <person name="Johnson J."/>
            <person name="Barry K.W."/>
            <person name="Grigoriev I.V."/>
            <person name="Nagy L."/>
            <person name="Hibbett D."/>
            <person name="Henrissat B."/>
            <person name="Matheny P.B."/>
            <person name="Labbe J."/>
            <person name="Martin F."/>
        </authorList>
    </citation>
    <scope>NUCLEOTIDE SEQUENCE</scope>
    <source>
        <strain evidence="1">HHB10654</strain>
    </source>
</reference>
<accession>A0ACB8T4R7</accession>
<organism evidence="1 2">
    <name type="scientific">Artomyces pyxidatus</name>
    <dbReference type="NCBI Taxonomy" id="48021"/>
    <lineage>
        <taxon>Eukaryota</taxon>
        <taxon>Fungi</taxon>
        <taxon>Dikarya</taxon>
        <taxon>Basidiomycota</taxon>
        <taxon>Agaricomycotina</taxon>
        <taxon>Agaricomycetes</taxon>
        <taxon>Russulales</taxon>
        <taxon>Auriscalpiaceae</taxon>
        <taxon>Artomyces</taxon>
    </lineage>
</organism>
<dbReference type="Proteomes" id="UP000814140">
    <property type="component" value="Unassembled WGS sequence"/>
</dbReference>
<reference evidence="1" key="2">
    <citation type="journal article" date="2022" name="New Phytol.">
        <title>Evolutionary transition to the ectomycorrhizal habit in the genomes of a hyperdiverse lineage of mushroom-forming fungi.</title>
        <authorList>
            <person name="Looney B."/>
            <person name="Miyauchi S."/>
            <person name="Morin E."/>
            <person name="Drula E."/>
            <person name="Courty P.E."/>
            <person name="Kohler A."/>
            <person name="Kuo A."/>
            <person name="LaButti K."/>
            <person name="Pangilinan J."/>
            <person name="Lipzen A."/>
            <person name="Riley R."/>
            <person name="Andreopoulos W."/>
            <person name="He G."/>
            <person name="Johnson J."/>
            <person name="Nolan M."/>
            <person name="Tritt A."/>
            <person name="Barry K.W."/>
            <person name="Grigoriev I.V."/>
            <person name="Nagy L.G."/>
            <person name="Hibbett D."/>
            <person name="Henrissat B."/>
            <person name="Matheny P.B."/>
            <person name="Labbe J."/>
            <person name="Martin F.M."/>
        </authorList>
    </citation>
    <scope>NUCLEOTIDE SEQUENCE</scope>
    <source>
        <strain evidence="1">HHB10654</strain>
    </source>
</reference>
<keyword evidence="2" id="KW-1185">Reference proteome</keyword>
<evidence type="ECO:0000313" key="2">
    <source>
        <dbReference type="Proteomes" id="UP000814140"/>
    </source>
</evidence>
<protein>
    <submittedName>
        <fullName evidence="1">NAD(P)-binding protein</fullName>
    </submittedName>
</protein>
<comment type="caution">
    <text evidence="1">The sequence shown here is derived from an EMBL/GenBank/DDBJ whole genome shotgun (WGS) entry which is preliminary data.</text>
</comment>
<name>A0ACB8T4R7_9AGAM</name>
<gene>
    <name evidence="1" type="ORF">BV25DRAFT_1990781</name>
</gene>
<proteinExistence type="predicted"/>